<accession>A0A1L7NPD3</accession>
<dbReference type="Proteomes" id="UP000218731">
    <property type="component" value="Plasmid pKF715B"/>
</dbReference>
<reference evidence="1 3" key="1">
    <citation type="submission" date="2015-11" db="EMBL/GenBank/DDBJ databases">
        <title>Complete genome sequencing of a biphenyl-degrading bacterium, Pseudomonas putida KF715 (=NBRC110667).</title>
        <authorList>
            <person name="Suenaga H."/>
            <person name="Fujihara N."/>
            <person name="Watanabe T."/>
            <person name="Hirose J."/>
            <person name="Kimura N."/>
            <person name="Yamazoe A."/>
            <person name="Hosoyama A."/>
            <person name="Shimodaira J."/>
            <person name="Furukawa K."/>
        </authorList>
    </citation>
    <scope>NUCLEOTIDE SEQUENCE [LARGE SCALE GENOMIC DNA]</scope>
    <source>
        <strain evidence="1 3">KF715</strain>
        <plasmid evidence="1">pKF715B</plasmid>
        <plasmid evidence="3">Plasmid pkf715b dna</plasmid>
    </source>
</reference>
<protein>
    <submittedName>
        <fullName evidence="1">Uncharacterized protein</fullName>
    </submittedName>
</protein>
<name>A0A1L7NPD3_PSEPU</name>
<evidence type="ECO:0000313" key="1">
    <source>
        <dbReference type="EMBL" id="BAW27301.1"/>
    </source>
</evidence>
<reference evidence="2 4" key="2">
    <citation type="submission" date="2016-08" db="EMBL/GenBank/DDBJ databases">
        <authorList>
            <person name="Seilhamer J.J."/>
        </authorList>
    </citation>
    <scope>NUCLEOTIDE SEQUENCE [LARGE SCALE GENOMIC DNA]</scope>
    <source>
        <strain evidence="2 4">KH-18-2</strain>
    </source>
</reference>
<evidence type="ECO:0000313" key="2">
    <source>
        <dbReference type="EMBL" id="POF99838.1"/>
    </source>
</evidence>
<organism evidence="1 3">
    <name type="scientific">Pseudomonas putida</name>
    <name type="common">Arthrobacter siderocapsulatus</name>
    <dbReference type="NCBI Taxonomy" id="303"/>
    <lineage>
        <taxon>Bacteria</taxon>
        <taxon>Pseudomonadati</taxon>
        <taxon>Pseudomonadota</taxon>
        <taxon>Gammaproteobacteria</taxon>
        <taxon>Pseudomonadales</taxon>
        <taxon>Pseudomonadaceae</taxon>
        <taxon>Pseudomonas</taxon>
    </lineage>
</organism>
<evidence type="ECO:0000313" key="4">
    <source>
        <dbReference type="Proteomes" id="UP000237378"/>
    </source>
</evidence>
<sequence length="90" mass="10084">MSSTKTVPVADYRRAFDRLFRKVNDYHACCSADEVTNWKEVAQRVLAEVSNISCSRAKPDDLENMAKAIGKIQGYLAAADARIEAYIREA</sequence>
<dbReference type="EMBL" id="AP015031">
    <property type="protein sequence ID" value="BAW27301.1"/>
    <property type="molecule type" value="Genomic_DNA"/>
</dbReference>
<geneLocation type="plasmid" evidence="3">
    <name>pkf715b dna</name>
</geneLocation>
<geneLocation type="plasmid" evidence="1">
    <name>pKF715B</name>
</geneLocation>
<dbReference type="Proteomes" id="UP000237378">
    <property type="component" value="Unassembled WGS sequence"/>
</dbReference>
<evidence type="ECO:0000313" key="3">
    <source>
        <dbReference type="Proteomes" id="UP000218731"/>
    </source>
</evidence>
<dbReference type="AlphaFoldDB" id="A0A1L7NPD3"/>
<dbReference type="EMBL" id="MING01000087">
    <property type="protein sequence ID" value="POF99838.1"/>
    <property type="molecule type" value="Genomic_DNA"/>
</dbReference>
<reference evidence="2 4" key="3">
    <citation type="submission" date="2018-03" db="EMBL/GenBank/DDBJ databases">
        <title>Draft genome of Pseudomonas putida strain KH-18-2.</title>
        <authorList>
            <person name="Yoshizawa S."/>
            <person name="Khan N.H."/>
            <person name="Nishimura M."/>
            <person name="Chiura H.X."/>
            <person name="Ogura Y."/>
            <person name="Hayashi T."/>
            <person name="Kogure K."/>
        </authorList>
    </citation>
    <scope>NUCLEOTIDE SEQUENCE [LARGE SCALE GENOMIC DNA]</scope>
    <source>
        <strain evidence="2 4">KH-18-2</strain>
    </source>
</reference>
<keyword evidence="1" id="KW-0614">Plasmid</keyword>
<dbReference type="RefSeq" id="WP_004577590.1">
    <property type="nucleotide sequence ID" value="NZ_AP015031.1"/>
</dbReference>
<gene>
    <name evidence="2" type="ORF">BGP82_28845</name>
    <name evidence="1" type="ORF">KF715C_pB1950</name>
</gene>
<proteinExistence type="predicted"/>